<dbReference type="EC" id="6.1.1.3" evidence="2"/>
<keyword evidence="2" id="KW-0030">Aminoacyl-tRNA synthetase</keyword>
<dbReference type="GO" id="GO:0004829">
    <property type="term" value="F:threonine-tRNA ligase activity"/>
    <property type="evidence" value="ECO:0007669"/>
    <property type="project" value="UniProtKB-EC"/>
</dbReference>
<feature type="compositionally biased region" description="Basic and acidic residues" evidence="1">
    <location>
        <begin position="106"/>
        <end position="139"/>
    </location>
</feature>
<organism evidence="2">
    <name type="scientific">uncultured Nocardioidaceae bacterium</name>
    <dbReference type="NCBI Taxonomy" id="253824"/>
    <lineage>
        <taxon>Bacteria</taxon>
        <taxon>Bacillati</taxon>
        <taxon>Actinomycetota</taxon>
        <taxon>Actinomycetes</taxon>
        <taxon>Propionibacteriales</taxon>
        <taxon>Nocardioidaceae</taxon>
        <taxon>environmental samples</taxon>
    </lineage>
</organism>
<sequence>RPGWRRLLRPEDLRPGQGRDRPHLADVDHPVRLQPAGRLRPRVHRRRRRARAAGHDPLGEVRVDRALLRRPHRALRRRLPGLAGPGAGGRHPDHRRAGALPRRRRGEAEAARRPGGDRRLRRPDAEEDPHREQAEDPVRPHRRCHRRRGGRGVLPLPRRVAAQRGRGRRGGAAGRRLDRLAVQRRPLGRRRAGRDRGGRM</sequence>
<feature type="non-terminal residue" evidence="2">
    <location>
        <position position="1"/>
    </location>
</feature>
<gene>
    <name evidence="2" type="ORF">AVDCRST_MAG29-1432</name>
</gene>
<name>A0A6J4LQR6_9ACTN</name>
<dbReference type="EMBL" id="CADCUG010000092">
    <property type="protein sequence ID" value="CAA9338242.1"/>
    <property type="molecule type" value="Genomic_DNA"/>
</dbReference>
<evidence type="ECO:0000313" key="2">
    <source>
        <dbReference type="EMBL" id="CAA9338242.1"/>
    </source>
</evidence>
<feature type="compositionally biased region" description="Basic residues" evidence="1">
    <location>
        <begin position="140"/>
        <end position="150"/>
    </location>
</feature>
<accession>A0A6J4LQR6</accession>
<feature type="non-terminal residue" evidence="2">
    <location>
        <position position="200"/>
    </location>
</feature>
<dbReference type="AlphaFoldDB" id="A0A6J4LQR6"/>
<reference evidence="2" key="1">
    <citation type="submission" date="2020-02" db="EMBL/GenBank/DDBJ databases">
        <authorList>
            <person name="Meier V. D."/>
        </authorList>
    </citation>
    <scope>NUCLEOTIDE SEQUENCE</scope>
    <source>
        <strain evidence="2">AVDCRST_MAG29</strain>
    </source>
</reference>
<feature type="compositionally biased region" description="Basic residues" evidence="1">
    <location>
        <begin position="39"/>
        <end position="52"/>
    </location>
</feature>
<feature type="region of interest" description="Disordered" evidence="1">
    <location>
        <begin position="72"/>
        <end position="200"/>
    </location>
</feature>
<feature type="compositionally biased region" description="Basic and acidic residues" evidence="1">
    <location>
        <begin position="8"/>
        <end position="31"/>
    </location>
</feature>
<feature type="region of interest" description="Disordered" evidence="1">
    <location>
        <begin position="1"/>
        <end position="57"/>
    </location>
</feature>
<evidence type="ECO:0000256" key="1">
    <source>
        <dbReference type="SAM" id="MobiDB-lite"/>
    </source>
</evidence>
<feature type="compositionally biased region" description="Low complexity" evidence="1">
    <location>
        <begin position="153"/>
        <end position="164"/>
    </location>
</feature>
<proteinExistence type="predicted"/>
<protein>
    <submittedName>
        <fullName evidence="2">Threonyl-tRNA synthetase</fullName>
        <ecNumber evidence="2">6.1.1.3</ecNumber>
    </submittedName>
</protein>
<keyword evidence="2" id="KW-0436">Ligase</keyword>